<organism evidence="1 2">
    <name type="scientific">Dioscorea alata</name>
    <name type="common">Purple yam</name>
    <dbReference type="NCBI Taxonomy" id="55571"/>
    <lineage>
        <taxon>Eukaryota</taxon>
        <taxon>Viridiplantae</taxon>
        <taxon>Streptophyta</taxon>
        <taxon>Embryophyta</taxon>
        <taxon>Tracheophyta</taxon>
        <taxon>Spermatophyta</taxon>
        <taxon>Magnoliopsida</taxon>
        <taxon>Liliopsida</taxon>
        <taxon>Dioscoreales</taxon>
        <taxon>Dioscoreaceae</taxon>
        <taxon>Dioscorea</taxon>
    </lineage>
</organism>
<reference evidence="2" key="1">
    <citation type="journal article" date="2022" name="Nat. Commun.">
        <title>Chromosome evolution and the genetic basis of agronomically important traits in greater yam.</title>
        <authorList>
            <person name="Bredeson J.V."/>
            <person name="Lyons J.B."/>
            <person name="Oniyinde I.O."/>
            <person name="Okereke N.R."/>
            <person name="Kolade O."/>
            <person name="Nnabue I."/>
            <person name="Nwadili C.O."/>
            <person name="Hribova E."/>
            <person name="Parker M."/>
            <person name="Nwogha J."/>
            <person name="Shu S."/>
            <person name="Carlson J."/>
            <person name="Kariba R."/>
            <person name="Muthemba S."/>
            <person name="Knop K."/>
            <person name="Barton G.J."/>
            <person name="Sherwood A.V."/>
            <person name="Lopez-Montes A."/>
            <person name="Asiedu R."/>
            <person name="Jamnadass R."/>
            <person name="Muchugi A."/>
            <person name="Goodstein D."/>
            <person name="Egesi C.N."/>
            <person name="Featherston J."/>
            <person name="Asfaw A."/>
            <person name="Simpson G.G."/>
            <person name="Dolezel J."/>
            <person name="Hendre P.S."/>
            <person name="Van Deynze A."/>
            <person name="Kumar P.L."/>
            <person name="Obidiegwu J.E."/>
            <person name="Bhattacharjee R."/>
            <person name="Rokhsar D.S."/>
        </authorList>
    </citation>
    <scope>NUCLEOTIDE SEQUENCE [LARGE SCALE GENOMIC DNA]</scope>
    <source>
        <strain evidence="2">cv. TDa95/00328</strain>
    </source>
</reference>
<comment type="caution">
    <text evidence="1">The sequence shown here is derived from an EMBL/GenBank/DDBJ whole genome shotgun (WGS) entry which is preliminary data.</text>
</comment>
<name>A0ACB7VEJ9_DIOAL</name>
<dbReference type="EMBL" id="CM037019">
    <property type="protein sequence ID" value="KAH7672183.1"/>
    <property type="molecule type" value="Genomic_DNA"/>
</dbReference>
<gene>
    <name evidence="1" type="ORF">IHE45_09G037800</name>
</gene>
<proteinExistence type="predicted"/>
<sequence length="336" mass="36055">MGGGAIRTAAKVAAIKGYRSTATARGSSRSAPVASWPNATGAGQSTPLLSVEHGHDDAPVASSIQRPSWELDEWEFAGGNEEELLDLLHPAPRLVFGPVPTLEEAKDATSDLKDAIEKVYFAPTAEVAMKDMQETSPGLTAAILPSVPKHVAQAFSLLQGSPEAQEVVASIASDKNVWDAVMKNQKVLDFYKTHQTVIPCETIVDSANSVVDEINTCRHANEQSENPEKLKQETPESFVLNPEKLKQETPESSVYRDVVNAVKENVIDPVKEKVSEMVANISNFFEGLIGSTMDNQSSTVSKSSRSTGESYVDVAIGGAFMALGIATILVILFKRA</sequence>
<accession>A0ACB7VEJ9</accession>
<protein>
    <submittedName>
        <fullName evidence="1">Uncharacterized protein</fullName>
    </submittedName>
</protein>
<keyword evidence="2" id="KW-1185">Reference proteome</keyword>
<evidence type="ECO:0000313" key="1">
    <source>
        <dbReference type="EMBL" id="KAH7672183.1"/>
    </source>
</evidence>
<dbReference type="Proteomes" id="UP000827976">
    <property type="component" value="Chromosome 9"/>
</dbReference>
<evidence type="ECO:0000313" key="2">
    <source>
        <dbReference type="Proteomes" id="UP000827976"/>
    </source>
</evidence>